<comment type="subcellular location">
    <subcellularLocation>
        <location evidence="2">Chromosome</location>
        <location evidence="2">Telomere</location>
    </subcellularLocation>
    <subcellularLocation>
        <location evidence="1">Nucleus</location>
    </subcellularLocation>
</comment>
<comment type="subunit">
    <text evidence="4">Component of the EKC/KEOPS complex composed of at least BUD32, CGI121, GON7, KAE1 and PCC1; the whole complex dimerizes.</text>
</comment>
<keyword evidence="16" id="KW-1185">Reference proteome</keyword>
<dbReference type="RefSeq" id="XP_024676724.1">
    <property type="nucleotide sequence ID" value="XM_024820481.1"/>
</dbReference>
<dbReference type="GeneID" id="36527641"/>
<gene>
    <name evidence="15" type="ORF">BDW47DRAFT_97726</name>
</gene>
<keyword evidence="6" id="KW-0158">Chromosome</keyword>
<evidence type="ECO:0000256" key="5">
    <source>
        <dbReference type="ARBA" id="ARBA00019746"/>
    </source>
</evidence>
<evidence type="ECO:0000256" key="14">
    <source>
        <dbReference type="SAM" id="MobiDB-lite"/>
    </source>
</evidence>
<reference evidence="15 16" key="1">
    <citation type="submission" date="2017-12" db="EMBL/GenBank/DDBJ databases">
        <authorList>
            <consortium name="DOE Joint Genome Institute"/>
            <person name="Haridas S."/>
            <person name="Kjaerbolling I."/>
            <person name="Vesth T.C."/>
            <person name="Frisvad J.C."/>
            <person name="Nybo J.L."/>
            <person name="Theobald S."/>
            <person name="Kuo A."/>
            <person name="Bowyer P."/>
            <person name="Matsuda Y."/>
            <person name="Mondo S."/>
            <person name="Lyhne E.K."/>
            <person name="Kogle M.E."/>
            <person name="Clum A."/>
            <person name="Lipzen A."/>
            <person name="Salamov A."/>
            <person name="Ngan C.Y."/>
            <person name="Daum C."/>
            <person name="Chiniquy J."/>
            <person name="Barry K."/>
            <person name="LaButti K."/>
            <person name="Simmons B.A."/>
            <person name="Magnuson J.K."/>
            <person name="Mortensen U.H."/>
            <person name="Larsen T.O."/>
            <person name="Grigoriev I.V."/>
            <person name="Baker S.E."/>
            <person name="Andersen M.R."/>
            <person name="Nordberg H.P."/>
            <person name="Cantor M.N."/>
            <person name="Hua S.X."/>
        </authorList>
    </citation>
    <scope>NUCLEOTIDE SEQUENCE [LARGE SCALE GENOMIC DNA]</scope>
    <source>
        <strain evidence="15 16">CBS 102.13</strain>
    </source>
</reference>
<keyword evidence="7" id="KW-0819">tRNA processing</keyword>
<proteinExistence type="inferred from homology"/>
<evidence type="ECO:0000256" key="13">
    <source>
        <dbReference type="ARBA" id="ARBA00025393"/>
    </source>
</evidence>
<comment type="similarity">
    <text evidence="3">Belongs to the GON7 family.</text>
</comment>
<dbReference type="GO" id="GO:0008033">
    <property type="term" value="P:tRNA processing"/>
    <property type="evidence" value="ECO:0007669"/>
    <property type="project" value="UniProtKB-KW"/>
</dbReference>
<protein>
    <recommendedName>
        <fullName evidence="5">EKC/KEOPS complex subunit GON7</fullName>
    </recommendedName>
</protein>
<evidence type="ECO:0000256" key="7">
    <source>
        <dbReference type="ARBA" id="ARBA00022694"/>
    </source>
</evidence>
<feature type="region of interest" description="Disordered" evidence="14">
    <location>
        <begin position="121"/>
        <end position="152"/>
    </location>
</feature>
<accession>A0A2I2FQ00</accession>
<evidence type="ECO:0000256" key="10">
    <source>
        <dbReference type="ARBA" id="ARBA00023159"/>
    </source>
</evidence>
<evidence type="ECO:0000256" key="3">
    <source>
        <dbReference type="ARBA" id="ARBA00008529"/>
    </source>
</evidence>
<evidence type="ECO:0000256" key="11">
    <source>
        <dbReference type="ARBA" id="ARBA00023163"/>
    </source>
</evidence>
<keyword evidence="12" id="KW-0539">Nucleus</keyword>
<organism evidence="15 16">
    <name type="scientific">Aspergillus candidus</name>
    <dbReference type="NCBI Taxonomy" id="41067"/>
    <lineage>
        <taxon>Eukaryota</taxon>
        <taxon>Fungi</taxon>
        <taxon>Dikarya</taxon>
        <taxon>Ascomycota</taxon>
        <taxon>Pezizomycotina</taxon>
        <taxon>Eurotiomycetes</taxon>
        <taxon>Eurotiomycetidae</taxon>
        <taxon>Eurotiales</taxon>
        <taxon>Aspergillaceae</taxon>
        <taxon>Aspergillus</taxon>
        <taxon>Aspergillus subgen. Circumdati</taxon>
    </lineage>
</organism>
<dbReference type="GO" id="GO:0005634">
    <property type="term" value="C:nucleus"/>
    <property type="evidence" value="ECO:0007669"/>
    <property type="project" value="UniProtKB-SubCell"/>
</dbReference>
<dbReference type="InterPro" id="IPR014849">
    <property type="entry name" value="EKC/KEOPS_Gon7"/>
</dbReference>
<evidence type="ECO:0000256" key="4">
    <source>
        <dbReference type="ARBA" id="ARBA00011534"/>
    </source>
</evidence>
<evidence type="ECO:0000313" key="15">
    <source>
        <dbReference type="EMBL" id="PLB42712.1"/>
    </source>
</evidence>
<evidence type="ECO:0000256" key="2">
    <source>
        <dbReference type="ARBA" id="ARBA00004574"/>
    </source>
</evidence>
<evidence type="ECO:0000256" key="6">
    <source>
        <dbReference type="ARBA" id="ARBA00022454"/>
    </source>
</evidence>
<keyword evidence="9" id="KW-0805">Transcription regulation</keyword>
<evidence type="ECO:0000256" key="9">
    <source>
        <dbReference type="ARBA" id="ARBA00023015"/>
    </source>
</evidence>
<dbReference type="AlphaFoldDB" id="A0A2I2FQ00"/>
<dbReference type="Proteomes" id="UP000234585">
    <property type="component" value="Unassembled WGS sequence"/>
</dbReference>
<keyword evidence="10" id="KW-0010">Activator</keyword>
<dbReference type="OrthoDB" id="2288868at2759"/>
<evidence type="ECO:0000256" key="12">
    <source>
        <dbReference type="ARBA" id="ARBA00023242"/>
    </source>
</evidence>
<dbReference type="Pfam" id="PF08738">
    <property type="entry name" value="Gon7"/>
    <property type="match status" value="1"/>
</dbReference>
<sequence length="152" mass="17208">MAPPIFSSIPAISFFHNILFTTQTARKRNIKYNNEHCYNTPVYHAKSINTETMSTPLRAVYTSPQSTHSFQHTITAPLPLSDTPSPENVKTKVAYLSELRKLVPALQDDMNVFLTAQMEEEKKAAEAEGRKVSDKEAKEEETYGEEVVEDEE</sequence>
<dbReference type="EMBL" id="KZ559117">
    <property type="protein sequence ID" value="PLB42712.1"/>
    <property type="molecule type" value="Genomic_DNA"/>
</dbReference>
<keyword evidence="8" id="KW-0779">Telomere</keyword>
<evidence type="ECO:0000256" key="8">
    <source>
        <dbReference type="ARBA" id="ARBA00022895"/>
    </source>
</evidence>
<comment type="function">
    <text evidence="13">Component of the EKC/KEOPS complex that is required for the formation of a threonylcarbamoyl group on adenosine at position 37 (t(6)A37) in tRNAs that read codons beginning with adenine. The complex is probably involved in the transfer of the threonylcarbamoyl moiety of threonylcarbamoyl-AMP (TC-AMP) to the N6 group of A37. GON7 likely plays a supporting role to the catalytic subunit KAE1 in the complex. The EKC/KEOPS complex also promotes both telomere uncapping and telomere elongation. The complex is required for efficient recruitment of transcriptional coactivators.</text>
</comment>
<evidence type="ECO:0000256" key="1">
    <source>
        <dbReference type="ARBA" id="ARBA00004123"/>
    </source>
</evidence>
<feature type="compositionally biased region" description="Basic and acidic residues" evidence="14">
    <location>
        <begin position="121"/>
        <end position="141"/>
    </location>
</feature>
<name>A0A2I2FQ00_ASPCN</name>
<keyword evidence="11" id="KW-0804">Transcription</keyword>
<evidence type="ECO:0000313" key="16">
    <source>
        <dbReference type="Proteomes" id="UP000234585"/>
    </source>
</evidence>
<dbReference type="GO" id="GO:0000781">
    <property type="term" value="C:chromosome, telomeric region"/>
    <property type="evidence" value="ECO:0007669"/>
    <property type="project" value="UniProtKB-SubCell"/>
</dbReference>
<feature type="compositionally biased region" description="Acidic residues" evidence="14">
    <location>
        <begin position="142"/>
        <end position="152"/>
    </location>
</feature>